<evidence type="ECO:0000313" key="8">
    <source>
        <dbReference type="Proteomes" id="UP001498476"/>
    </source>
</evidence>
<proteinExistence type="inferred from homology"/>
<dbReference type="Gene3D" id="3.50.50.60">
    <property type="entry name" value="FAD/NAD(P)-binding domain"/>
    <property type="match status" value="1"/>
</dbReference>
<evidence type="ECO:0000256" key="5">
    <source>
        <dbReference type="ARBA" id="ARBA00023002"/>
    </source>
</evidence>
<evidence type="ECO:0000259" key="6">
    <source>
        <dbReference type="Pfam" id="PF01266"/>
    </source>
</evidence>
<reference evidence="7 8" key="1">
    <citation type="journal article" date="2025" name="Microbiol. Resour. Announc.">
        <title>Draft genome sequences for Neonectria magnoliae and Neonectria punicea, canker pathogens of Liriodendron tulipifera and Acer saccharum in West Virginia.</title>
        <authorList>
            <person name="Petronek H.M."/>
            <person name="Kasson M.T."/>
            <person name="Metheny A.M."/>
            <person name="Stauder C.M."/>
            <person name="Lovett B."/>
            <person name="Lynch S.C."/>
            <person name="Garnas J.R."/>
            <person name="Kasson L.R."/>
            <person name="Stajich J.E."/>
        </authorList>
    </citation>
    <scope>NUCLEOTIDE SEQUENCE [LARGE SCALE GENOMIC DNA]</scope>
    <source>
        <strain evidence="7 8">NRRL 64653</strain>
    </source>
</reference>
<comment type="similarity">
    <text evidence="2">Belongs to the MSOX/MTOX family.</text>
</comment>
<keyword evidence="5" id="KW-0560">Oxidoreductase</keyword>
<accession>A0ABR1GSD4</accession>
<dbReference type="Pfam" id="PF01266">
    <property type="entry name" value="DAO"/>
    <property type="match status" value="1"/>
</dbReference>
<evidence type="ECO:0000256" key="1">
    <source>
        <dbReference type="ARBA" id="ARBA00001974"/>
    </source>
</evidence>
<evidence type="ECO:0000256" key="3">
    <source>
        <dbReference type="ARBA" id="ARBA00022630"/>
    </source>
</evidence>
<keyword evidence="4" id="KW-0274">FAD</keyword>
<comment type="caution">
    <text evidence="7">The sequence shown here is derived from an EMBL/GenBank/DDBJ whole genome shotgun (WGS) entry which is preliminary data.</text>
</comment>
<dbReference type="InterPro" id="IPR006076">
    <property type="entry name" value="FAD-dep_OxRdtase"/>
</dbReference>
<keyword evidence="3" id="KW-0285">Flavoprotein</keyword>
<dbReference type="InterPro" id="IPR036188">
    <property type="entry name" value="FAD/NAD-bd_sf"/>
</dbReference>
<gene>
    <name evidence="7" type="ORF">QQX98_009510</name>
</gene>
<name>A0ABR1GSD4_9HYPO</name>
<sequence length="448" mass="49256">MSKPSVLIIGGGVFGTSTAYHLSQRGYDSVTVLDRFDAPSKDSAATDLNKVIRVDYPEPLYTKLGLEALDAWKDPNSVLSGLYHESGVMFSGEEPTRAYLETTRKTMVQAGRKGVRYMERDEIAQRWSAVTGKFPNWVNLWSPAGGWVPSAEALLRMANDARANGAKYIFGDAGYARRLVYDGNNKCIGAISNDGTFHQADVVVVATGANTATLVEAKKEVEAQCSAICVIQLTPQEVAKYKDMPVMSNLEQGMFSLFSASKTRFNNATGIIFPPVEGGLVKLISCRAITNYENKILPGTSILHSAGDYPFDGCPKEIEDGVRSFVRDTVPELADHPFISTKLCWDGVAKDLNFRVCPYPNVDGLYIATIGSNHGFKFLPVIGKYVVDMLEGNLGKEWSDLWAWKDGSVSEGKPSPHPLPLRDLSELDDWKEKHAAGRGKLPWTWSRL</sequence>
<dbReference type="Proteomes" id="UP001498476">
    <property type="component" value="Unassembled WGS sequence"/>
</dbReference>
<organism evidence="7 8">
    <name type="scientific">Neonectria punicea</name>
    <dbReference type="NCBI Taxonomy" id="979145"/>
    <lineage>
        <taxon>Eukaryota</taxon>
        <taxon>Fungi</taxon>
        <taxon>Dikarya</taxon>
        <taxon>Ascomycota</taxon>
        <taxon>Pezizomycotina</taxon>
        <taxon>Sordariomycetes</taxon>
        <taxon>Hypocreomycetidae</taxon>
        <taxon>Hypocreales</taxon>
        <taxon>Nectriaceae</taxon>
        <taxon>Neonectria</taxon>
    </lineage>
</organism>
<feature type="domain" description="FAD dependent oxidoreductase" evidence="6">
    <location>
        <begin position="6"/>
        <end position="389"/>
    </location>
</feature>
<dbReference type="InterPro" id="IPR045170">
    <property type="entry name" value="MTOX"/>
</dbReference>
<dbReference type="PANTHER" id="PTHR10961:SF26">
    <property type="entry name" value="L-SACCHAROPINE OXIDASE"/>
    <property type="match status" value="1"/>
</dbReference>
<dbReference type="PANTHER" id="PTHR10961">
    <property type="entry name" value="PEROXISOMAL SARCOSINE OXIDASE"/>
    <property type="match status" value="1"/>
</dbReference>
<dbReference type="Gene3D" id="3.30.9.10">
    <property type="entry name" value="D-Amino Acid Oxidase, subunit A, domain 2"/>
    <property type="match status" value="1"/>
</dbReference>
<dbReference type="SUPFAM" id="SSF51905">
    <property type="entry name" value="FAD/NAD(P)-binding domain"/>
    <property type="match status" value="1"/>
</dbReference>
<protein>
    <recommendedName>
        <fullName evidence="6">FAD dependent oxidoreductase domain-containing protein</fullName>
    </recommendedName>
</protein>
<evidence type="ECO:0000313" key="7">
    <source>
        <dbReference type="EMBL" id="KAK7408308.1"/>
    </source>
</evidence>
<dbReference type="EMBL" id="JAZAVJ010000191">
    <property type="protein sequence ID" value="KAK7408308.1"/>
    <property type="molecule type" value="Genomic_DNA"/>
</dbReference>
<comment type="cofactor">
    <cofactor evidence="1">
        <name>FAD</name>
        <dbReference type="ChEBI" id="CHEBI:57692"/>
    </cofactor>
</comment>
<evidence type="ECO:0000256" key="2">
    <source>
        <dbReference type="ARBA" id="ARBA00010989"/>
    </source>
</evidence>
<keyword evidence="8" id="KW-1185">Reference proteome</keyword>
<evidence type="ECO:0000256" key="4">
    <source>
        <dbReference type="ARBA" id="ARBA00022827"/>
    </source>
</evidence>